<dbReference type="GO" id="GO:0016151">
    <property type="term" value="F:nickel cation binding"/>
    <property type="evidence" value="ECO:0007669"/>
    <property type="project" value="InterPro"/>
</dbReference>
<dbReference type="Pfam" id="PF01774">
    <property type="entry name" value="UreD"/>
    <property type="match status" value="1"/>
</dbReference>
<protein>
    <recommendedName>
        <fullName evidence="5">Urease accessory protein UreD</fullName>
    </recommendedName>
</protein>
<organism evidence="3 4">
    <name type="scientific">Verruconis gallopava</name>
    <dbReference type="NCBI Taxonomy" id="253628"/>
    <lineage>
        <taxon>Eukaryota</taxon>
        <taxon>Fungi</taxon>
        <taxon>Dikarya</taxon>
        <taxon>Ascomycota</taxon>
        <taxon>Pezizomycotina</taxon>
        <taxon>Dothideomycetes</taxon>
        <taxon>Pleosporomycetidae</taxon>
        <taxon>Venturiales</taxon>
        <taxon>Sympoventuriaceae</taxon>
        <taxon>Verruconis</taxon>
    </lineage>
</organism>
<dbReference type="PANTHER" id="PTHR33643">
    <property type="entry name" value="UREASE ACCESSORY PROTEIN D"/>
    <property type="match status" value="1"/>
</dbReference>
<dbReference type="VEuPathDB" id="FungiDB:PV09_05168"/>
<dbReference type="InParanoid" id="A0A0D1YTA5"/>
<evidence type="ECO:0000313" key="3">
    <source>
        <dbReference type="EMBL" id="KIW03872.1"/>
    </source>
</evidence>
<name>A0A0D1YTA5_9PEZI</name>
<dbReference type="InterPro" id="IPR002669">
    <property type="entry name" value="UreD"/>
</dbReference>
<proteinExistence type="inferred from homology"/>
<evidence type="ECO:0000256" key="2">
    <source>
        <dbReference type="ARBA" id="ARBA00023186"/>
    </source>
</evidence>
<dbReference type="STRING" id="253628.A0A0D1YTA5"/>
<dbReference type="EMBL" id="KN847543">
    <property type="protein sequence ID" value="KIW03872.1"/>
    <property type="molecule type" value="Genomic_DNA"/>
</dbReference>
<comment type="similarity">
    <text evidence="1">Belongs to the UreD family.</text>
</comment>
<keyword evidence="4" id="KW-1185">Reference proteome</keyword>
<sequence>MSNPFLDSTSKSGYGEITLAALLPNTPRLKTCSYQYPLKLVAPEPLHAEDGTLVHTVYLLSYGGGLVAGDAINLKINLDPNVRLIVLTQGSTKIFKSPEPKIITRQRLDVNLMRGSSLCYLPDPVQPFAQSAFEQTQVYYMPALNQTNLCFCDWVCRGRAARGENWNVWRYTSKNEVWLKPEDGERQRLLLRDNILLEDGAANGSFADRLDQMGAFGSLIIYGPIFEALSEFFMREFEAIPRIGARNWDGEKQDDELNERKQRESREKKDALLWTAARIRGFVLVKFGAREVEGVKRWLHSMLRTEGSVEKLFGERALLCLRS</sequence>
<evidence type="ECO:0008006" key="5">
    <source>
        <dbReference type="Google" id="ProtNLM"/>
    </source>
</evidence>
<evidence type="ECO:0000313" key="4">
    <source>
        <dbReference type="Proteomes" id="UP000053259"/>
    </source>
</evidence>
<dbReference type="PANTHER" id="PTHR33643:SF1">
    <property type="entry name" value="UREASE ACCESSORY PROTEIN D"/>
    <property type="match status" value="1"/>
</dbReference>
<dbReference type="OrthoDB" id="5550464at2759"/>
<dbReference type="HAMAP" id="MF_01384">
    <property type="entry name" value="UreD"/>
    <property type="match status" value="1"/>
</dbReference>
<dbReference type="AlphaFoldDB" id="A0A0D1YTA5"/>
<gene>
    <name evidence="3" type="ORF">PV09_05168</name>
</gene>
<reference evidence="3 4" key="1">
    <citation type="submission" date="2015-01" db="EMBL/GenBank/DDBJ databases">
        <title>The Genome Sequence of Ochroconis gallopava CBS43764.</title>
        <authorList>
            <consortium name="The Broad Institute Genomics Platform"/>
            <person name="Cuomo C."/>
            <person name="de Hoog S."/>
            <person name="Gorbushina A."/>
            <person name="Stielow B."/>
            <person name="Teixiera M."/>
            <person name="Abouelleil A."/>
            <person name="Chapman S.B."/>
            <person name="Priest M."/>
            <person name="Young S.K."/>
            <person name="Wortman J."/>
            <person name="Nusbaum C."/>
            <person name="Birren B."/>
        </authorList>
    </citation>
    <scope>NUCLEOTIDE SEQUENCE [LARGE SCALE GENOMIC DNA]</scope>
    <source>
        <strain evidence="3 4">CBS 43764</strain>
    </source>
</reference>
<dbReference type="Proteomes" id="UP000053259">
    <property type="component" value="Unassembled WGS sequence"/>
</dbReference>
<dbReference type="HOGENOM" id="CLU_021703_2_0_1"/>
<keyword evidence="2" id="KW-0143">Chaperone</keyword>
<dbReference type="RefSeq" id="XP_016213741.1">
    <property type="nucleotide sequence ID" value="XM_016358640.1"/>
</dbReference>
<dbReference type="GeneID" id="27313141"/>
<accession>A0A0D1YTA5</accession>
<evidence type="ECO:0000256" key="1">
    <source>
        <dbReference type="ARBA" id="ARBA00007177"/>
    </source>
</evidence>